<dbReference type="RefSeq" id="XP_011399012.1">
    <property type="nucleotide sequence ID" value="XM_011400710.1"/>
</dbReference>
<dbReference type="InterPro" id="IPR016039">
    <property type="entry name" value="Thiolase-like"/>
</dbReference>
<protein>
    <submittedName>
        <fullName evidence="6">Erythronolide synthase, modules 5 and 6</fullName>
    </submittedName>
</protein>
<keyword evidence="3" id="KW-0808">Transferase</keyword>
<dbReference type="GO" id="GO:0031177">
    <property type="term" value="F:phosphopantetheine binding"/>
    <property type="evidence" value="ECO:0007669"/>
    <property type="project" value="InterPro"/>
</dbReference>
<dbReference type="PROSITE" id="PS00012">
    <property type="entry name" value="PHOSPHOPANTETHEINE"/>
    <property type="match status" value="1"/>
</dbReference>
<dbReference type="EMBL" id="KL662126">
    <property type="protein sequence ID" value="KFM26116.1"/>
    <property type="molecule type" value="Genomic_DNA"/>
</dbReference>
<dbReference type="PROSITE" id="PS52004">
    <property type="entry name" value="KS3_2"/>
    <property type="match status" value="1"/>
</dbReference>
<evidence type="ECO:0000259" key="4">
    <source>
        <dbReference type="PROSITE" id="PS50075"/>
    </source>
</evidence>
<dbReference type="eggNOG" id="KOG1202">
    <property type="taxonomic scope" value="Eukaryota"/>
</dbReference>
<dbReference type="InterPro" id="IPR057326">
    <property type="entry name" value="KR_dom"/>
</dbReference>
<evidence type="ECO:0000256" key="2">
    <source>
        <dbReference type="ARBA" id="ARBA00022553"/>
    </source>
</evidence>
<evidence type="ECO:0000256" key="1">
    <source>
        <dbReference type="ARBA" id="ARBA00022450"/>
    </source>
</evidence>
<evidence type="ECO:0000313" key="7">
    <source>
        <dbReference type="Proteomes" id="UP000028924"/>
    </source>
</evidence>
<dbReference type="Proteomes" id="UP000028924">
    <property type="component" value="Unassembled WGS sequence"/>
</dbReference>
<sequence length="1012" mass="103353">MAASQLTIECADGRRGGKLKTRKVDTLQLHGTGTPLGDPIEVGAALSTLAPRHRGHSLALAAVKASTGHSESAAGLLSLAAASAGAGSAYLAPLRTLRTVNPYVAAIEQVCRGGIQAARLQGPRPGCGASDQTLAGASSFAFQASCDCHGNRIAAFADGTAGVEDHSTRVAGLVLRGRHEGDAEILGPGAQPKPLYHRVWRASAILEGAAPARGAGALGFTFRLTSATSDVESVVLAGLPVPQWNVSLPPAISAGALLALEVLQQSPHLTALHVHARGNSAGVLYRRQDPAPALRCFAAERVGRTAISLIGVGVYAACSPATASASPTSSSHCLVTGAVLNVRALQVLAAPAHAHPKPLLGPGAWIIGGGAGALGLLAAQLVQQTGRPGVEIAVPARSGRVSGFGQEVGARDLAWSNGLLTILMSDLAMDCHGLESVASARLGLVHAAGVLRDAGIAALRPSSFRVAAAPKAFGMWRLARMTSGSALEASILFSSIASVTGPSGSAAYAAANGALDDYESASALLEEVLAAVQAVHGDRPAPDMPLVQAGLDSLGTVELSQRLAARFGLRLQPTLVFDHPTAAALARHIAELFLTGVELFDASAFYVSAAEALVMDPQQRMMLEDASHALSAWSGHPNRDSTAIISAQSFWDYASEADRAIPGLGAAYRASGRCFSVAAGRISFTFGLQALLTLDPSTINMLTAAGMLSPDGRCKTLESAADGYGRGEGCVTLGLTRQGQNTDALAVLAGTAMNQDGRSSSLTAPHGPSQQAVISQALAAAGAPPGALTGLELHGTGTPLGDPIELNAALTVLCPRLGRGRDGHDPGPCLGLHAVKTLVGHVEPAAGGAGLHSTLMRIRSLVLPPLLGLGVLNPLMTDSFSAASRGLHAAKQPGPQACCAPGTLSGTSAFAFQGTNAHALLALPQVLTPTEALVRRPAWRRQRCWFGPRPHVLLVRAGAPKNATCQLRASLVSRRLAYIWQHAVSGRPLLPGAAMMEAMHGAGGSLNANPGV</sequence>
<dbReference type="InterPro" id="IPR020841">
    <property type="entry name" value="PKS_Beta-ketoAc_synthase_dom"/>
</dbReference>
<dbReference type="GO" id="GO:0004312">
    <property type="term" value="F:fatty acid synthase activity"/>
    <property type="evidence" value="ECO:0007669"/>
    <property type="project" value="TreeGrafter"/>
</dbReference>
<dbReference type="InterPro" id="IPR036736">
    <property type="entry name" value="ACP-like_sf"/>
</dbReference>
<dbReference type="Pfam" id="PF00550">
    <property type="entry name" value="PP-binding"/>
    <property type="match status" value="1"/>
</dbReference>
<dbReference type="InterPro" id="IPR036291">
    <property type="entry name" value="NAD(P)-bd_dom_sf"/>
</dbReference>
<evidence type="ECO:0000256" key="3">
    <source>
        <dbReference type="ARBA" id="ARBA00022679"/>
    </source>
</evidence>
<dbReference type="InterPro" id="IPR009081">
    <property type="entry name" value="PP-bd_ACP"/>
</dbReference>
<dbReference type="SUPFAM" id="SSF47336">
    <property type="entry name" value="ACP-like"/>
    <property type="match status" value="1"/>
</dbReference>
<keyword evidence="7" id="KW-1185">Reference proteome</keyword>
<feature type="domain" description="Ketosynthase family 3 (KS3)" evidence="5">
    <location>
        <begin position="526"/>
        <end position="923"/>
    </location>
</feature>
<accession>A0A087SK62</accession>
<dbReference type="PANTHER" id="PTHR43775:SF37">
    <property type="entry name" value="SI:DKEY-61P9.11"/>
    <property type="match status" value="1"/>
</dbReference>
<dbReference type="GeneID" id="23617658"/>
<dbReference type="STRING" id="3075.A0A087SK62"/>
<dbReference type="PROSITE" id="PS50075">
    <property type="entry name" value="CARRIER"/>
    <property type="match status" value="1"/>
</dbReference>
<gene>
    <name evidence="6" type="ORF">F751_6267</name>
</gene>
<organism evidence="6 7">
    <name type="scientific">Auxenochlorella protothecoides</name>
    <name type="common">Green microalga</name>
    <name type="synonym">Chlorella protothecoides</name>
    <dbReference type="NCBI Taxonomy" id="3075"/>
    <lineage>
        <taxon>Eukaryota</taxon>
        <taxon>Viridiplantae</taxon>
        <taxon>Chlorophyta</taxon>
        <taxon>core chlorophytes</taxon>
        <taxon>Trebouxiophyceae</taxon>
        <taxon>Chlorellales</taxon>
        <taxon>Chlorellaceae</taxon>
        <taxon>Auxenochlorella</taxon>
    </lineage>
</organism>
<dbReference type="PANTHER" id="PTHR43775">
    <property type="entry name" value="FATTY ACID SYNTHASE"/>
    <property type="match status" value="1"/>
</dbReference>
<dbReference type="InterPro" id="IPR006162">
    <property type="entry name" value="Ppantetheine_attach_site"/>
</dbReference>
<dbReference type="GO" id="GO:0006633">
    <property type="term" value="P:fatty acid biosynthetic process"/>
    <property type="evidence" value="ECO:0007669"/>
    <property type="project" value="TreeGrafter"/>
</dbReference>
<dbReference type="KEGG" id="apro:F751_6267"/>
<dbReference type="Gene3D" id="3.40.50.720">
    <property type="entry name" value="NAD(P)-binding Rossmann-like Domain"/>
    <property type="match status" value="1"/>
</dbReference>
<evidence type="ECO:0000259" key="5">
    <source>
        <dbReference type="PROSITE" id="PS52004"/>
    </source>
</evidence>
<dbReference type="Pfam" id="PF00109">
    <property type="entry name" value="ketoacyl-synt"/>
    <property type="match status" value="1"/>
</dbReference>
<dbReference type="OrthoDB" id="515324at2759"/>
<dbReference type="CDD" id="cd00833">
    <property type="entry name" value="PKS"/>
    <property type="match status" value="1"/>
</dbReference>
<dbReference type="InterPro" id="IPR020806">
    <property type="entry name" value="PKS_PP-bd"/>
</dbReference>
<keyword evidence="1" id="KW-0596">Phosphopantetheine</keyword>
<dbReference type="InterPro" id="IPR014031">
    <property type="entry name" value="Ketoacyl_synth_C"/>
</dbReference>
<dbReference type="SMART" id="SM00822">
    <property type="entry name" value="PKS_KR"/>
    <property type="match status" value="1"/>
</dbReference>
<dbReference type="Pfam" id="PF02801">
    <property type="entry name" value="Ketoacyl-synt_C"/>
    <property type="match status" value="2"/>
</dbReference>
<name>A0A087SK62_AUXPR</name>
<reference evidence="6 7" key="1">
    <citation type="journal article" date="2014" name="BMC Genomics">
        <title>Oil accumulation mechanisms of the oleaginous microalga Chlorella protothecoides revealed through its genome, transcriptomes, and proteomes.</title>
        <authorList>
            <person name="Gao C."/>
            <person name="Wang Y."/>
            <person name="Shen Y."/>
            <person name="Yan D."/>
            <person name="He X."/>
            <person name="Dai J."/>
            <person name="Wu Q."/>
        </authorList>
    </citation>
    <scope>NUCLEOTIDE SEQUENCE [LARGE SCALE GENOMIC DNA]</scope>
    <source>
        <strain evidence="6 7">0710</strain>
    </source>
</reference>
<proteinExistence type="predicted"/>
<dbReference type="InterPro" id="IPR050091">
    <property type="entry name" value="PKS_NRPS_Biosynth_Enz"/>
</dbReference>
<dbReference type="Pfam" id="PF08659">
    <property type="entry name" value="KR"/>
    <property type="match status" value="1"/>
</dbReference>
<dbReference type="SUPFAM" id="SSF51735">
    <property type="entry name" value="NAD(P)-binding Rossmann-fold domains"/>
    <property type="match status" value="1"/>
</dbReference>
<evidence type="ECO:0000313" key="6">
    <source>
        <dbReference type="EMBL" id="KFM26116.1"/>
    </source>
</evidence>
<dbReference type="InterPro" id="IPR014030">
    <property type="entry name" value="Ketoacyl_synth_N"/>
</dbReference>
<dbReference type="SMART" id="SM01294">
    <property type="entry name" value="PKS_PP_betabranch"/>
    <property type="match status" value="1"/>
</dbReference>
<dbReference type="AlphaFoldDB" id="A0A087SK62"/>
<dbReference type="InterPro" id="IPR013968">
    <property type="entry name" value="PKS_KR"/>
</dbReference>
<keyword evidence="2" id="KW-0597">Phosphoprotein</keyword>
<feature type="domain" description="Carrier" evidence="4">
    <location>
        <begin position="519"/>
        <end position="593"/>
    </location>
</feature>
<dbReference type="SUPFAM" id="SSF53901">
    <property type="entry name" value="Thiolase-like"/>
    <property type="match status" value="3"/>
</dbReference>
<dbReference type="SMART" id="SM00823">
    <property type="entry name" value="PKS_PP"/>
    <property type="match status" value="1"/>
</dbReference>
<dbReference type="Gene3D" id="3.40.47.10">
    <property type="match status" value="3"/>
</dbReference>
<dbReference type="SMART" id="SM00825">
    <property type="entry name" value="PKS_KS"/>
    <property type="match status" value="1"/>
</dbReference>